<evidence type="ECO:0000256" key="1">
    <source>
        <dbReference type="ARBA" id="ARBA00005964"/>
    </source>
</evidence>
<dbReference type="InterPro" id="IPR029058">
    <property type="entry name" value="AB_hydrolase_fold"/>
</dbReference>
<dbReference type="InterPro" id="IPR050654">
    <property type="entry name" value="AChE-related_enzymes"/>
</dbReference>
<evidence type="ECO:0000256" key="5">
    <source>
        <dbReference type="PIRSR" id="PIRSR600997-1"/>
    </source>
</evidence>
<accession>A0A8B8A4W9</accession>
<dbReference type="AlphaFoldDB" id="A0A8B8A4W9"/>
<dbReference type="OMA" id="NWTGCTH"/>
<dbReference type="GO" id="GO:0019695">
    <property type="term" value="P:choline metabolic process"/>
    <property type="evidence" value="ECO:0007669"/>
    <property type="project" value="TreeGrafter"/>
</dbReference>
<dbReference type="InterPro" id="IPR000997">
    <property type="entry name" value="Cholinesterase"/>
</dbReference>
<evidence type="ECO:0000313" key="9">
    <source>
        <dbReference type="RefSeq" id="XP_022111950.1"/>
    </source>
</evidence>
<dbReference type="FunFam" id="3.40.50.1820:FF:000128">
    <property type="entry name" value="Carboxylic ester hydrolase"/>
    <property type="match status" value="1"/>
</dbReference>
<feature type="signal peptide" evidence="6">
    <location>
        <begin position="1"/>
        <end position="23"/>
    </location>
</feature>
<dbReference type="PANTHER" id="PTHR43918">
    <property type="entry name" value="ACETYLCHOLINESTERASE"/>
    <property type="match status" value="1"/>
</dbReference>
<feature type="domain" description="Carboxylesterase type B" evidence="7">
    <location>
        <begin position="26"/>
        <end position="560"/>
    </location>
</feature>
<keyword evidence="8" id="KW-1185">Reference proteome</keyword>
<dbReference type="InterPro" id="IPR002018">
    <property type="entry name" value="CarbesteraseB"/>
</dbReference>
<dbReference type="GO" id="GO:0003990">
    <property type="term" value="F:acetylcholinesterase activity"/>
    <property type="evidence" value="ECO:0007669"/>
    <property type="project" value="TreeGrafter"/>
</dbReference>
<evidence type="ECO:0000256" key="3">
    <source>
        <dbReference type="ARBA" id="ARBA00022801"/>
    </source>
</evidence>
<dbReference type="GO" id="GO:0005615">
    <property type="term" value="C:extracellular space"/>
    <property type="evidence" value="ECO:0007669"/>
    <property type="project" value="TreeGrafter"/>
</dbReference>
<dbReference type="GO" id="GO:0005886">
    <property type="term" value="C:plasma membrane"/>
    <property type="evidence" value="ECO:0007669"/>
    <property type="project" value="TreeGrafter"/>
</dbReference>
<comment type="similarity">
    <text evidence="1 6">Belongs to the type-B carboxylesterase/lipase family.</text>
</comment>
<evidence type="ECO:0000256" key="6">
    <source>
        <dbReference type="RuleBase" id="RU361235"/>
    </source>
</evidence>
<dbReference type="OrthoDB" id="19653at2759"/>
<feature type="active site" description="Acyl-ester intermediate" evidence="5">
    <location>
        <position position="220"/>
    </location>
</feature>
<evidence type="ECO:0000313" key="8">
    <source>
        <dbReference type="Proteomes" id="UP000694845"/>
    </source>
</evidence>
<keyword evidence="2" id="KW-0719">Serine esterase</keyword>
<feature type="active site" description="Charge relay system" evidence="5">
    <location>
        <position position="349"/>
    </location>
</feature>
<proteinExistence type="inferred from homology"/>
<dbReference type="PANTHER" id="PTHR43918:SF4">
    <property type="entry name" value="CARBOXYLIC ESTER HYDROLASE"/>
    <property type="match status" value="1"/>
</dbReference>
<dbReference type="KEGG" id="aplc:110991091"/>
<protein>
    <recommendedName>
        <fullName evidence="6">Carboxylic ester hydrolase</fullName>
        <ecNumber evidence="6">3.1.1.-</ecNumber>
    </recommendedName>
</protein>
<gene>
    <name evidence="9" type="primary">LOC110991091</name>
</gene>
<dbReference type="Pfam" id="PF00135">
    <property type="entry name" value="COesterase"/>
    <property type="match status" value="1"/>
</dbReference>
<name>A0A8B8A4W9_ACAPL</name>
<dbReference type="GeneID" id="110991091"/>
<dbReference type="EC" id="3.1.1.-" evidence="6"/>
<dbReference type="PRINTS" id="PR00878">
    <property type="entry name" value="CHOLNESTRASE"/>
</dbReference>
<feature type="active site" description="Charge relay system" evidence="5">
    <location>
        <position position="465"/>
    </location>
</feature>
<dbReference type="PROSITE" id="PS00122">
    <property type="entry name" value="CARBOXYLESTERASE_B_1"/>
    <property type="match status" value="1"/>
</dbReference>
<dbReference type="SUPFAM" id="SSF53474">
    <property type="entry name" value="alpha/beta-Hydrolases"/>
    <property type="match status" value="1"/>
</dbReference>
<organism evidence="8 9">
    <name type="scientific">Acanthaster planci</name>
    <name type="common">Crown-of-thorns starfish</name>
    <dbReference type="NCBI Taxonomy" id="133434"/>
    <lineage>
        <taxon>Eukaryota</taxon>
        <taxon>Metazoa</taxon>
        <taxon>Echinodermata</taxon>
        <taxon>Eleutherozoa</taxon>
        <taxon>Asterozoa</taxon>
        <taxon>Asteroidea</taxon>
        <taxon>Valvatacea</taxon>
        <taxon>Valvatida</taxon>
        <taxon>Acanthasteridae</taxon>
        <taxon>Acanthaster</taxon>
    </lineage>
</organism>
<sequence length="605" mass="65254">MRPRSMCVLICLVMAVSLRCTSCDDPPVVTTKQGRIVGTRLEFNPPTRPELRRSVNAFLGIPYAEPPVGPLRFKPPVPKSWSGELRAAEVGNRCPQPKMPLGNDVTLTGNIAEDCLSVDVFVPQPVPPKAAVLVYIHGGGFLVGAGSIDGFYGTPIAAVGDVIVVALNYRLGALGFLSTGDEAIPGNMGLLDQQLAMEWVRDNIEAFGGDPVRVAIFGESAGACSVGTHMLSPGSAGLLRAAIMESGEASALWSIVPADEARKRAFLLGKLVDCERETSDELLACLQELDVSAIIDSQFEKMLQALSVAPMILYGPVVDGIFLPGRPTDLYAKGAVNDAVSIIGSNSDEGMVMIKGAYPNNTNRAPFVDGAAFDAFLQPWLAMLSSEPVVADAVELMYLDATCGNPSDCDYLQSLSQALGDVLFVCPQDRTARAFTKAGRKVYRYHMTHAATTPFLGNNWTGCTHGEDLLFVFGVPLVPSENKRFTEEEVRMSTQTISYWANVAKTGNPNLSSLDAELASEETSTASEWPVFTLEELAYKDLSPAMPNGHGIKAKECLMWNEFIPKLVQIAEDAKKCREVSAHRRLSKEMGLRDEGSGQELNENI</sequence>
<keyword evidence="3 6" id="KW-0378">Hydrolase</keyword>
<keyword evidence="4" id="KW-1015">Disulfide bond</keyword>
<reference evidence="9" key="1">
    <citation type="submission" date="2025-08" db="UniProtKB">
        <authorList>
            <consortium name="RefSeq"/>
        </authorList>
    </citation>
    <scope>IDENTIFICATION</scope>
</reference>
<evidence type="ECO:0000256" key="4">
    <source>
        <dbReference type="ARBA" id="ARBA00023157"/>
    </source>
</evidence>
<dbReference type="GO" id="GO:0006581">
    <property type="term" value="P:acetylcholine catabolic process"/>
    <property type="evidence" value="ECO:0007669"/>
    <property type="project" value="TreeGrafter"/>
</dbReference>
<dbReference type="InterPro" id="IPR019826">
    <property type="entry name" value="Carboxylesterase_B_AS"/>
</dbReference>
<feature type="chain" id="PRO_5034261421" description="Carboxylic ester hydrolase" evidence="6">
    <location>
        <begin position="24"/>
        <end position="605"/>
    </location>
</feature>
<evidence type="ECO:0000259" key="7">
    <source>
        <dbReference type="Pfam" id="PF00135"/>
    </source>
</evidence>
<dbReference type="RefSeq" id="XP_022111950.1">
    <property type="nucleotide sequence ID" value="XM_022256258.1"/>
</dbReference>
<evidence type="ECO:0000256" key="2">
    <source>
        <dbReference type="ARBA" id="ARBA00022487"/>
    </source>
</evidence>
<dbReference type="Gene3D" id="3.40.50.1820">
    <property type="entry name" value="alpha/beta hydrolase"/>
    <property type="match status" value="1"/>
</dbReference>
<keyword evidence="6" id="KW-0732">Signal</keyword>
<dbReference type="Proteomes" id="UP000694845">
    <property type="component" value="Unplaced"/>
</dbReference>